<evidence type="ECO:0000256" key="3">
    <source>
        <dbReference type="ARBA" id="ARBA00023235"/>
    </source>
</evidence>
<comment type="caution">
    <text evidence="5">The sequence shown here is derived from an EMBL/GenBank/DDBJ whole genome shotgun (WGS) entry which is preliminary data.</text>
</comment>
<dbReference type="Gene3D" id="2.40.100.10">
    <property type="entry name" value="Cyclophilin-like"/>
    <property type="match status" value="1"/>
</dbReference>
<accession>A0ABV3ZEH9</accession>
<keyword evidence="3 5" id="KW-0413">Isomerase</keyword>
<dbReference type="RefSeq" id="WP_369329695.1">
    <property type="nucleotide sequence ID" value="NZ_JAULBC010000003.1"/>
</dbReference>
<name>A0ABV3ZEH9_9BACT</name>
<dbReference type="InterPro" id="IPR029000">
    <property type="entry name" value="Cyclophilin-like_dom_sf"/>
</dbReference>
<evidence type="ECO:0000256" key="1">
    <source>
        <dbReference type="ARBA" id="ARBA00013194"/>
    </source>
</evidence>
<dbReference type="Pfam" id="PF00160">
    <property type="entry name" value="Pro_isomerase"/>
    <property type="match status" value="1"/>
</dbReference>
<reference evidence="5 6" key="1">
    <citation type="submission" date="2023-07" db="EMBL/GenBank/DDBJ databases">
        <authorList>
            <person name="Lian W.-H."/>
        </authorList>
    </citation>
    <scope>NUCLEOTIDE SEQUENCE [LARGE SCALE GENOMIC DNA]</scope>
    <source>
        <strain evidence="5 6">SYSU DXS3180</strain>
    </source>
</reference>
<protein>
    <recommendedName>
        <fullName evidence="1">peptidylprolyl isomerase</fullName>
        <ecNumber evidence="1">5.2.1.8</ecNumber>
    </recommendedName>
</protein>
<dbReference type="CDD" id="cd00317">
    <property type="entry name" value="cyclophilin"/>
    <property type="match status" value="1"/>
</dbReference>
<evidence type="ECO:0000256" key="2">
    <source>
        <dbReference type="ARBA" id="ARBA00023110"/>
    </source>
</evidence>
<sequence>MKKIFAFIIVIQCIISCSSPKHKYPLIVIQTNAGDIEAELYQDKAPQSVNAFLSYVDKQYYKASSFYRILNDDNQPSNAPKSELIQGGLWQSNYTKARSLPGIPHETTKQTGLLHKDGTLSLARREPGTATTEFFICVGDQPGFDFGGENNPDGQGYAAFGKVIKGMDVVKKIYNRPENDQIFTPPVTIFNIVRK</sequence>
<dbReference type="GO" id="GO:0003755">
    <property type="term" value="F:peptidyl-prolyl cis-trans isomerase activity"/>
    <property type="evidence" value="ECO:0007669"/>
    <property type="project" value="UniProtKB-EC"/>
</dbReference>
<evidence type="ECO:0000313" key="5">
    <source>
        <dbReference type="EMBL" id="MEX6688286.1"/>
    </source>
</evidence>
<evidence type="ECO:0000313" key="6">
    <source>
        <dbReference type="Proteomes" id="UP001560573"/>
    </source>
</evidence>
<proteinExistence type="predicted"/>
<dbReference type="PROSITE" id="PS50072">
    <property type="entry name" value="CSA_PPIASE_2"/>
    <property type="match status" value="1"/>
</dbReference>
<evidence type="ECO:0000259" key="4">
    <source>
        <dbReference type="PROSITE" id="PS50072"/>
    </source>
</evidence>
<dbReference type="InterPro" id="IPR044666">
    <property type="entry name" value="Cyclophilin_A-like"/>
</dbReference>
<keyword evidence="6" id="KW-1185">Reference proteome</keyword>
<organism evidence="5 6">
    <name type="scientific">Danxiaibacter flavus</name>
    <dbReference type="NCBI Taxonomy" id="3049108"/>
    <lineage>
        <taxon>Bacteria</taxon>
        <taxon>Pseudomonadati</taxon>
        <taxon>Bacteroidota</taxon>
        <taxon>Chitinophagia</taxon>
        <taxon>Chitinophagales</taxon>
        <taxon>Chitinophagaceae</taxon>
        <taxon>Danxiaibacter</taxon>
    </lineage>
</organism>
<gene>
    <name evidence="5" type="ORF">QTN47_12305</name>
</gene>
<dbReference type="PANTHER" id="PTHR45625:SF4">
    <property type="entry name" value="PEPTIDYLPROLYL ISOMERASE DOMAIN AND WD REPEAT-CONTAINING PROTEIN 1"/>
    <property type="match status" value="1"/>
</dbReference>
<dbReference type="EC" id="5.2.1.8" evidence="1"/>
<feature type="domain" description="PPIase cyclophilin-type" evidence="4">
    <location>
        <begin position="23"/>
        <end position="195"/>
    </location>
</feature>
<dbReference type="InterPro" id="IPR002130">
    <property type="entry name" value="Cyclophilin-type_PPIase_dom"/>
</dbReference>
<dbReference type="SUPFAM" id="SSF50891">
    <property type="entry name" value="Cyclophilin-like"/>
    <property type="match status" value="1"/>
</dbReference>
<dbReference type="PANTHER" id="PTHR45625">
    <property type="entry name" value="PEPTIDYL-PROLYL CIS-TRANS ISOMERASE-RELATED"/>
    <property type="match status" value="1"/>
</dbReference>
<dbReference type="EMBL" id="JAULBC010000003">
    <property type="protein sequence ID" value="MEX6688286.1"/>
    <property type="molecule type" value="Genomic_DNA"/>
</dbReference>
<keyword evidence="2" id="KW-0697">Rotamase</keyword>
<dbReference type="Proteomes" id="UP001560573">
    <property type="component" value="Unassembled WGS sequence"/>
</dbReference>